<keyword evidence="4" id="KW-1185">Reference proteome</keyword>
<protein>
    <recommendedName>
        <fullName evidence="5">RGS domain-containing protein</fullName>
    </recommendedName>
</protein>
<dbReference type="EMBL" id="GL833122">
    <property type="protein sequence ID" value="EGB11273.1"/>
    <property type="molecule type" value="Genomic_DNA"/>
</dbReference>
<evidence type="ECO:0000313" key="3">
    <source>
        <dbReference type="EMBL" id="EGB11273.1"/>
    </source>
</evidence>
<evidence type="ECO:0000256" key="2">
    <source>
        <dbReference type="SAM" id="Phobius"/>
    </source>
</evidence>
<keyword evidence="2" id="KW-1133">Transmembrane helix</keyword>
<dbReference type="Gene3D" id="2.60.120.10">
    <property type="entry name" value="Jelly Rolls"/>
    <property type="match status" value="1"/>
</dbReference>
<proteinExistence type="predicted"/>
<dbReference type="CDD" id="cd00038">
    <property type="entry name" value="CAP_ED"/>
    <property type="match status" value="1"/>
</dbReference>
<dbReference type="Proteomes" id="UP000002729">
    <property type="component" value="Unassembled WGS sequence"/>
</dbReference>
<name>F0Y0T5_AURAN</name>
<evidence type="ECO:0000313" key="4">
    <source>
        <dbReference type="Proteomes" id="UP000002729"/>
    </source>
</evidence>
<dbReference type="InterPro" id="IPR036305">
    <property type="entry name" value="RGS_sf"/>
</dbReference>
<dbReference type="Gene3D" id="1.10.167.10">
    <property type="entry name" value="Regulator of G-protein Signalling 4, domain 2"/>
    <property type="match status" value="1"/>
</dbReference>
<dbReference type="InParanoid" id="F0Y0T5"/>
<keyword evidence="2" id="KW-0472">Membrane</keyword>
<dbReference type="InterPro" id="IPR014710">
    <property type="entry name" value="RmlC-like_jellyroll"/>
</dbReference>
<dbReference type="InterPro" id="IPR018490">
    <property type="entry name" value="cNMP-bd_dom_sf"/>
</dbReference>
<feature type="transmembrane region" description="Helical" evidence="2">
    <location>
        <begin position="191"/>
        <end position="218"/>
    </location>
</feature>
<keyword evidence="2" id="KW-0812">Transmembrane</keyword>
<feature type="compositionally biased region" description="Basic and acidic residues" evidence="1">
    <location>
        <begin position="166"/>
        <end position="180"/>
    </location>
</feature>
<accession>F0Y0T5</accession>
<dbReference type="SUPFAM" id="SSF51206">
    <property type="entry name" value="cAMP-binding domain-like"/>
    <property type="match status" value="1"/>
</dbReference>
<dbReference type="InterPro" id="IPR044926">
    <property type="entry name" value="RGS_subdomain_2"/>
</dbReference>
<feature type="region of interest" description="Disordered" evidence="1">
    <location>
        <begin position="161"/>
        <end position="180"/>
    </location>
</feature>
<dbReference type="GeneID" id="20223553"/>
<dbReference type="KEGG" id="aaf:AURANDRAFT_61633"/>
<evidence type="ECO:0008006" key="5">
    <source>
        <dbReference type="Google" id="ProtNLM"/>
    </source>
</evidence>
<reference evidence="3 4" key="1">
    <citation type="journal article" date="2011" name="Proc. Natl. Acad. Sci. U.S.A.">
        <title>Niche of harmful alga Aureococcus anophagefferens revealed through ecogenomics.</title>
        <authorList>
            <person name="Gobler C.J."/>
            <person name="Berry D.L."/>
            <person name="Dyhrman S.T."/>
            <person name="Wilhelm S.W."/>
            <person name="Salamov A."/>
            <person name="Lobanov A.V."/>
            <person name="Zhang Y."/>
            <person name="Collier J.L."/>
            <person name="Wurch L.L."/>
            <person name="Kustka A.B."/>
            <person name="Dill B.D."/>
            <person name="Shah M."/>
            <person name="VerBerkmoes N.C."/>
            <person name="Kuo A."/>
            <person name="Terry A."/>
            <person name="Pangilinan J."/>
            <person name="Lindquist E.A."/>
            <person name="Lucas S."/>
            <person name="Paulsen I.T."/>
            <person name="Hattenrath-Lehmann T.K."/>
            <person name="Talmage S.C."/>
            <person name="Walker E.A."/>
            <person name="Koch F."/>
            <person name="Burson A.M."/>
            <person name="Marcoval M.A."/>
            <person name="Tang Y.Z."/>
            <person name="Lecleir G.R."/>
            <person name="Coyne K.J."/>
            <person name="Berg G.M."/>
            <person name="Bertrand E.M."/>
            <person name="Saito M.A."/>
            <person name="Gladyshev V.N."/>
            <person name="Grigoriev I.V."/>
        </authorList>
    </citation>
    <scope>NUCLEOTIDE SEQUENCE [LARGE SCALE GENOMIC DNA]</scope>
    <source>
        <strain evidence="4">CCMP 1984</strain>
    </source>
</reference>
<dbReference type="InterPro" id="IPR000595">
    <property type="entry name" value="cNMP-bd_dom"/>
</dbReference>
<organism evidence="4">
    <name type="scientific">Aureococcus anophagefferens</name>
    <name type="common">Harmful bloom alga</name>
    <dbReference type="NCBI Taxonomy" id="44056"/>
    <lineage>
        <taxon>Eukaryota</taxon>
        <taxon>Sar</taxon>
        <taxon>Stramenopiles</taxon>
        <taxon>Ochrophyta</taxon>
        <taxon>Pelagophyceae</taxon>
        <taxon>Pelagomonadales</taxon>
        <taxon>Pelagomonadaceae</taxon>
        <taxon>Aureococcus</taxon>
    </lineage>
</organism>
<dbReference type="AlphaFoldDB" id="F0Y0T5"/>
<dbReference type="SUPFAM" id="SSF48097">
    <property type="entry name" value="Regulator of G-protein signaling, RGS"/>
    <property type="match status" value="1"/>
</dbReference>
<sequence>MELHKFDPEKHKHRRVWVAVAATLLALQAALAVRFVQVSVRQEKQRNLDDEDFDFLGVVCNVAASTATSGGYAYYFAVPGVTNLSFAYDNETSADAWAAAGYKLSKTIEADDDDPTPDKKAIGELSGCWAPKKTVDETFDCGDDADCYKIFDPDDDLKHAGKHWRTRGDAPGRRPDTPDARTRTPRVLHWFFFRAIGLFFGAVALFFTVFLVAFFAFVSGGFRAAPEGGGDDAEVELHKGAPEAEVSPLKPAMGPVVIAACRRRVPCASPLVARRGAMGRISSHDFGSMDDKLWLLENLFKTQQTQAEKVPELKTTDLTKLAEAFQPVTYAADDVVILAGDEDESHARLVLFRTGGAEVNAALLDDDHADADGGKRKSIKKNKRITRLKSPFYVGEGWILTGNTPKASVKATGTAEAYALPKEEAKRLTSAGNTSIKLIQRDLKICAFERAHLHGFVNTLFQKNLDDDDLMAAFDGYGKEAFCTESFDFCREVHAFKRDVISEAYFQSGILNLSAKQRKALDKAKDDAEAQGDSKILVEGLENPLQQVYKEIQQSQITPFMKSKHYDDFLAKKFPIPVVRRTLLVRAAKGGGGGGKDDSGACVVS</sequence>
<dbReference type="RefSeq" id="XP_009033658.1">
    <property type="nucleotide sequence ID" value="XM_009035410.1"/>
</dbReference>
<evidence type="ECO:0000256" key="1">
    <source>
        <dbReference type="SAM" id="MobiDB-lite"/>
    </source>
</evidence>
<gene>
    <name evidence="3" type="ORF">AURANDRAFT_61633</name>
</gene>